<sequence length="194" mass="23253">MSIDSARIVCTGCDYETREMYRPFRVRYQTSSGEIVETGRFKGWCYDCAGYSDIEKMHRSKLHHELDSKERRRLEARRRQRELHRGLFAKFRHREEKRHLESEIRWLDKAIAELSALLEIAKRRKSNARCLTCWSERTAPVTFDPETNIAYDFTHECGGHLQIIHDQSGPRFYFRMVTFVLNEEGEFLREEFHD</sequence>
<dbReference type="EMBL" id="CP001734">
    <property type="protein sequence ID" value="ACV68820.1"/>
    <property type="molecule type" value="Genomic_DNA"/>
</dbReference>
<reference evidence="1 2" key="2">
    <citation type="journal article" date="2010" name="Stand. Genomic Sci.">
        <title>Complete genome sequence of Desulfohalobium retbaense type strain (HR(100)).</title>
        <authorList>
            <person name="Spring S."/>
            <person name="Nolan M."/>
            <person name="Lapidus A."/>
            <person name="Glavina Del Rio T."/>
            <person name="Copeland A."/>
            <person name="Tice H."/>
            <person name="Cheng J.F."/>
            <person name="Lucas S."/>
            <person name="Land M."/>
            <person name="Chen F."/>
            <person name="Bruce D."/>
            <person name="Goodwin L."/>
            <person name="Pitluck S."/>
            <person name="Ivanova N."/>
            <person name="Mavromatis K."/>
            <person name="Mikhailova N."/>
            <person name="Pati A."/>
            <person name="Chen A."/>
            <person name="Palaniappan K."/>
            <person name="Hauser L."/>
            <person name="Chang Y.J."/>
            <person name="Jeffries C.D."/>
            <person name="Munk C."/>
            <person name="Kiss H."/>
            <person name="Chain P."/>
            <person name="Han C."/>
            <person name="Brettin T."/>
            <person name="Detter J.C."/>
            <person name="Schuler E."/>
            <person name="Goker M."/>
            <person name="Rohde M."/>
            <person name="Bristow J."/>
            <person name="Eisen J.A."/>
            <person name="Markowitz V."/>
            <person name="Hugenholtz P."/>
            <person name="Kyrpides N.C."/>
            <person name="Klenk H.P."/>
        </authorList>
    </citation>
    <scope>NUCLEOTIDE SEQUENCE [LARGE SCALE GENOMIC DNA]</scope>
    <source>
        <strain evidence="1 2">DSM 5692</strain>
    </source>
</reference>
<dbReference type="eggNOG" id="ENOG502ZF4A">
    <property type="taxonomic scope" value="Bacteria"/>
</dbReference>
<dbReference type="AlphaFoldDB" id="C8X323"/>
<gene>
    <name evidence="1" type="ordered locus">Dret_1534</name>
</gene>
<reference evidence="2" key="1">
    <citation type="submission" date="2009-09" db="EMBL/GenBank/DDBJ databases">
        <title>The complete chromosome of Desulfohalobium retbaense DSM 5692.</title>
        <authorList>
            <consortium name="US DOE Joint Genome Institute (JGI-PGF)"/>
            <person name="Lucas S."/>
            <person name="Copeland A."/>
            <person name="Lapidus A."/>
            <person name="Glavina del Rio T."/>
            <person name="Dalin E."/>
            <person name="Tice H."/>
            <person name="Bruce D."/>
            <person name="Goodwin L."/>
            <person name="Pitluck S."/>
            <person name="Kyrpides N."/>
            <person name="Mavromatis K."/>
            <person name="Ivanova N."/>
            <person name="Mikhailova N."/>
            <person name="Munk A.C."/>
            <person name="Brettin T."/>
            <person name="Detter J.C."/>
            <person name="Han C."/>
            <person name="Tapia R."/>
            <person name="Larimer F."/>
            <person name="Land M."/>
            <person name="Hauser L."/>
            <person name="Markowitz V."/>
            <person name="Cheng J.-F."/>
            <person name="Hugenholtz P."/>
            <person name="Woyke T."/>
            <person name="Wu D."/>
            <person name="Spring S."/>
            <person name="Klenk H.-P."/>
            <person name="Eisen J.A."/>
        </authorList>
    </citation>
    <scope>NUCLEOTIDE SEQUENCE [LARGE SCALE GENOMIC DNA]</scope>
    <source>
        <strain evidence="2">DSM 5692</strain>
    </source>
</reference>
<dbReference type="HOGENOM" id="CLU_1400549_0_0_7"/>
<dbReference type="KEGG" id="drt:Dret_1534"/>
<accession>C8X323</accession>
<evidence type="ECO:0000313" key="1">
    <source>
        <dbReference type="EMBL" id="ACV68820.1"/>
    </source>
</evidence>
<evidence type="ECO:0000313" key="2">
    <source>
        <dbReference type="Proteomes" id="UP000001052"/>
    </source>
</evidence>
<proteinExistence type="predicted"/>
<dbReference type="RefSeq" id="WP_015751965.1">
    <property type="nucleotide sequence ID" value="NC_013223.1"/>
</dbReference>
<dbReference type="Proteomes" id="UP000001052">
    <property type="component" value="Chromosome"/>
</dbReference>
<organism evidence="1 2">
    <name type="scientific">Desulfohalobium retbaense (strain ATCC 49708 / DSM 5692 / JCM 16813 / HR100)</name>
    <dbReference type="NCBI Taxonomy" id="485915"/>
    <lineage>
        <taxon>Bacteria</taxon>
        <taxon>Pseudomonadati</taxon>
        <taxon>Thermodesulfobacteriota</taxon>
        <taxon>Desulfovibrionia</taxon>
        <taxon>Desulfovibrionales</taxon>
        <taxon>Desulfohalobiaceae</taxon>
        <taxon>Desulfohalobium</taxon>
    </lineage>
</organism>
<dbReference type="OrthoDB" id="9255627at2"/>
<keyword evidence="2" id="KW-1185">Reference proteome</keyword>
<name>C8X323_DESRD</name>
<protein>
    <submittedName>
        <fullName evidence="1">Uncharacterized protein</fullName>
    </submittedName>
</protein>
<dbReference type="STRING" id="485915.Dret_1534"/>